<evidence type="ECO:0000313" key="1">
    <source>
        <dbReference type="EMBL" id="PZP48902.1"/>
    </source>
</evidence>
<name>A0A2W5GZN2_9SPHI</name>
<reference evidence="1 2" key="1">
    <citation type="submission" date="2017-11" db="EMBL/GenBank/DDBJ databases">
        <title>Infants hospitalized years apart are colonized by the same room-sourced microbial strains.</title>
        <authorList>
            <person name="Brooks B."/>
            <person name="Olm M.R."/>
            <person name="Firek B.A."/>
            <person name="Baker R."/>
            <person name="Thomas B.C."/>
            <person name="Morowitz M.J."/>
            <person name="Banfield J.F."/>
        </authorList>
    </citation>
    <scope>NUCLEOTIDE SEQUENCE [LARGE SCALE GENOMIC DNA]</scope>
    <source>
        <strain evidence="1">S2_009_000_R2_76</strain>
    </source>
</reference>
<dbReference type="Proteomes" id="UP000249645">
    <property type="component" value="Unassembled WGS sequence"/>
</dbReference>
<organism evidence="1 2">
    <name type="scientific">Pseudopedobacter saltans</name>
    <dbReference type="NCBI Taxonomy" id="151895"/>
    <lineage>
        <taxon>Bacteria</taxon>
        <taxon>Pseudomonadati</taxon>
        <taxon>Bacteroidota</taxon>
        <taxon>Sphingobacteriia</taxon>
        <taxon>Sphingobacteriales</taxon>
        <taxon>Sphingobacteriaceae</taxon>
        <taxon>Pseudopedobacter</taxon>
    </lineage>
</organism>
<evidence type="ECO:0000313" key="2">
    <source>
        <dbReference type="Proteomes" id="UP000249645"/>
    </source>
</evidence>
<sequence>MYSYAILEPDCYYLVQLEENAPLSLIQVKVVSDYAMYVVNYGNELTMKWVKKSEQIFDIIELLSDETAQKWLDVYTNNEESFYGGNNFNNGDDL</sequence>
<dbReference type="AlphaFoldDB" id="A0A2W5GZN2"/>
<accession>A0A2W5GZN2</accession>
<protein>
    <submittedName>
        <fullName evidence="1">Uncharacterized protein</fullName>
    </submittedName>
</protein>
<comment type="caution">
    <text evidence="1">The sequence shown here is derived from an EMBL/GenBank/DDBJ whole genome shotgun (WGS) entry which is preliminary data.</text>
</comment>
<proteinExistence type="predicted"/>
<dbReference type="EMBL" id="QFOI01000139">
    <property type="protein sequence ID" value="PZP48902.1"/>
    <property type="molecule type" value="Genomic_DNA"/>
</dbReference>
<gene>
    <name evidence="1" type="ORF">DI598_09085</name>
</gene>